<sequence length="150" mass="16921">MLVVMASLDGSTSVETLLVAIHLERYLDAFRRGGLLLARDFTHRTMSLGQPRYNRHWTQEEDPNDYPITFEAFRNSSAPDLAAMLTNSDSGRPVVKPVPKPRTVFNRRRTAPIHFCPTPDPATAPTQEAFPGVHLFHCLRGFDLRGHTHT</sequence>
<gene>
    <name evidence="1" type="ORF">GBF38_009303</name>
</gene>
<name>A0ACB7EQJ4_NIBAL</name>
<protein>
    <submittedName>
        <fullName evidence="1">Uncharacterized protein</fullName>
    </submittedName>
</protein>
<reference evidence="1" key="1">
    <citation type="submission" date="2020-04" db="EMBL/GenBank/DDBJ databases">
        <title>A chromosome-scale assembly and high-density genetic map of the yellow drum (Nibea albiflora) genome.</title>
        <authorList>
            <person name="Xu D."/>
            <person name="Zhang W."/>
            <person name="Chen R."/>
            <person name="Tan P."/>
            <person name="Wang L."/>
            <person name="Song H."/>
            <person name="Tian L."/>
            <person name="Zhu Q."/>
            <person name="Wang B."/>
        </authorList>
    </citation>
    <scope>NUCLEOTIDE SEQUENCE</scope>
    <source>
        <strain evidence="1">ZJHYS-2018</strain>
    </source>
</reference>
<proteinExistence type="predicted"/>
<keyword evidence="2" id="KW-1185">Reference proteome</keyword>
<dbReference type="Proteomes" id="UP000805704">
    <property type="component" value="Chromosome 3"/>
</dbReference>
<evidence type="ECO:0000313" key="2">
    <source>
        <dbReference type="Proteomes" id="UP000805704"/>
    </source>
</evidence>
<accession>A0ACB7EQJ4</accession>
<dbReference type="EMBL" id="CM024791">
    <property type="protein sequence ID" value="KAG8004345.1"/>
    <property type="molecule type" value="Genomic_DNA"/>
</dbReference>
<evidence type="ECO:0000313" key="1">
    <source>
        <dbReference type="EMBL" id="KAG8004345.1"/>
    </source>
</evidence>
<comment type="caution">
    <text evidence="1">The sequence shown here is derived from an EMBL/GenBank/DDBJ whole genome shotgun (WGS) entry which is preliminary data.</text>
</comment>
<organism evidence="1 2">
    <name type="scientific">Nibea albiflora</name>
    <name type="common">Yellow drum</name>
    <name type="synonym">Corvina albiflora</name>
    <dbReference type="NCBI Taxonomy" id="240163"/>
    <lineage>
        <taxon>Eukaryota</taxon>
        <taxon>Metazoa</taxon>
        <taxon>Chordata</taxon>
        <taxon>Craniata</taxon>
        <taxon>Vertebrata</taxon>
        <taxon>Euteleostomi</taxon>
        <taxon>Actinopterygii</taxon>
        <taxon>Neopterygii</taxon>
        <taxon>Teleostei</taxon>
        <taxon>Neoteleostei</taxon>
        <taxon>Acanthomorphata</taxon>
        <taxon>Eupercaria</taxon>
        <taxon>Sciaenidae</taxon>
        <taxon>Nibea</taxon>
    </lineage>
</organism>